<dbReference type="Gene3D" id="1.10.555.10">
    <property type="entry name" value="Rho GTPase activation protein"/>
    <property type="match status" value="1"/>
</dbReference>
<gene>
    <name evidence="7" type="ORF">BXZ70DRAFT_998772</name>
</gene>
<dbReference type="PROSITE" id="PS50238">
    <property type="entry name" value="RHOGAP"/>
    <property type="match status" value="1"/>
</dbReference>
<accession>A0A8K0UUN1</accession>
<name>A0A8K0UUN1_9AGAR</name>
<dbReference type="SUPFAM" id="SSF103657">
    <property type="entry name" value="BAR/IMD domain-like"/>
    <property type="match status" value="1"/>
</dbReference>
<dbReference type="AlphaFoldDB" id="A0A8K0UUN1"/>
<evidence type="ECO:0000313" key="8">
    <source>
        <dbReference type="Proteomes" id="UP000813824"/>
    </source>
</evidence>
<dbReference type="Gene3D" id="1.20.1270.60">
    <property type="entry name" value="Arfaptin homology (AH) domain/BAR domain"/>
    <property type="match status" value="1"/>
</dbReference>
<keyword evidence="8" id="KW-1185">Reference proteome</keyword>
<dbReference type="InterPro" id="IPR050729">
    <property type="entry name" value="Rho-GAP"/>
</dbReference>
<dbReference type="InterPro" id="IPR027267">
    <property type="entry name" value="AH/BAR_dom_sf"/>
</dbReference>
<dbReference type="Pfam" id="PF00620">
    <property type="entry name" value="RhoGAP"/>
    <property type="match status" value="1"/>
</dbReference>
<dbReference type="GO" id="GO:0005096">
    <property type="term" value="F:GTPase activator activity"/>
    <property type="evidence" value="ECO:0007669"/>
    <property type="project" value="UniProtKB-KW"/>
</dbReference>
<evidence type="ECO:0000256" key="1">
    <source>
        <dbReference type="ARBA" id="ARBA00022468"/>
    </source>
</evidence>
<sequence>MSEEGYPTSNWEHTDSETLASSNAHARSNKSHHHHHPQQPYHQSAESLDIPQHTPLSPTKSLSPGRSSAESPTRNGASSKWRDSALPSVAREAPAAEDNNVVETSFDENVLRALCDLDCGVPLLLDRIKQSMVSCREASVFFKKRAVLEEEYGRNLQKLSKSTSETYAMNDGKAGTFVAAWQSSLRTHETVAENRIRFAQRLNEMSEELATLAKEVDKNRKQTKELASRYERALSESETATEKCKNRFDVTAQELERTLLQREGESVRDTALQARSPGGVGGKRVIGKAVAKGGMLLKGKNPGNLERQTEEIKARMSTASDAYRKAVTDTQSIRQEYFNFQLPRILRSLKECADEIDLGTQYHLSRYAFLYENAILSDGGTLAPISDEPGLKATFESIDNRADFKVYMQNYAYAHVGQKGPRREGPPEEGFLPPIMPLSKPQNSSPSVSSTQVPPEKGKTFGIDLAEQMYRDDVDVPQIMQKCCQAIEKYGLLSQGIYRIGGTMSKVNALRARLDKDLDSVNLDAEEWSSDISNVTSVLKMWLRDLPDPLLTHQLHQGFLDAARIENDRLRHIKMHERVNDLPDPNYATLKYFMGHLHKIVQHEAQNAMSIQNLAIVFGPTLFGQNQAGMNGLVNGMSEAPLQNKAIETILEHYTDIFIDEAEEQ</sequence>
<dbReference type="PANTHER" id="PTHR23176:SF134">
    <property type="entry name" value="RHO-TYPE GTPASE-ACTIVATING PROTEIN"/>
    <property type="match status" value="1"/>
</dbReference>
<dbReference type="PANTHER" id="PTHR23176">
    <property type="entry name" value="RHO/RAC/CDC GTPASE-ACTIVATING PROTEIN"/>
    <property type="match status" value="1"/>
</dbReference>
<dbReference type="InterPro" id="IPR008936">
    <property type="entry name" value="Rho_GTPase_activation_prot"/>
</dbReference>
<proteinExistence type="predicted"/>
<evidence type="ECO:0000256" key="4">
    <source>
        <dbReference type="SAM" id="MobiDB-lite"/>
    </source>
</evidence>
<dbReference type="GO" id="GO:0007165">
    <property type="term" value="P:signal transduction"/>
    <property type="evidence" value="ECO:0007669"/>
    <property type="project" value="InterPro"/>
</dbReference>
<feature type="compositionally biased region" description="Basic residues" evidence="4">
    <location>
        <begin position="27"/>
        <end position="37"/>
    </location>
</feature>
<dbReference type="InterPro" id="IPR001060">
    <property type="entry name" value="FCH_dom"/>
</dbReference>
<feature type="compositionally biased region" description="Low complexity" evidence="4">
    <location>
        <begin position="439"/>
        <end position="455"/>
    </location>
</feature>
<evidence type="ECO:0008006" key="9">
    <source>
        <dbReference type="Google" id="ProtNLM"/>
    </source>
</evidence>
<feature type="region of interest" description="Disordered" evidence="4">
    <location>
        <begin position="1"/>
        <end position="97"/>
    </location>
</feature>
<feature type="domain" description="F-BAR" evidence="6">
    <location>
        <begin position="104"/>
        <end position="403"/>
    </location>
</feature>
<organism evidence="7 8">
    <name type="scientific">Cristinia sonorae</name>
    <dbReference type="NCBI Taxonomy" id="1940300"/>
    <lineage>
        <taxon>Eukaryota</taxon>
        <taxon>Fungi</taxon>
        <taxon>Dikarya</taxon>
        <taxon>Basidiomycota</taxon>
        <taxon>Agaricomycotina</taxon>
        <taxon>Agaricomycetes</taxon>
        <taxon>Agaricomycetidae</taxon>
        <taxon>Agaricales</taxon>
        <taxon>Pleurotineae</taxon>
        <taxon>Stephanosporaceae</taxon>
        <taxon>Cristinia</taxon>
    </lineage>
</organism>
<evidence type="ECO:0000259" key="6">
    <source>
        <dbReference type="PROSITE" id="PS51741"/>
    </source>
</evidence>
<dbReference type="SMART" id="SM00055">
    <property type="entry name" value="FCH"/>
    <property type="match status" value="1"/>
</dbReference>
<keyword evidence="1" id="KW-0343">GTPase activation</keyword>
<evidence type="ECO:0000313" key="7">
    <source>
        <dbReference type="EMBL" id="KAH8103851.1"/>
    </source>
</evidence>
<dbReference type="EMBL" id="JAEVFJ010000006">
    <property type="protein sequence ID" value="KAH8103851.1"/>
    <property type="molecule type" value="Genomic_DNA"/>
</dbReference>
<dbReference type="InterPro" id="IPR031160">
    <property type="entry name" value="F_BAR_dom"/>
</dbReference>
<protein>
    <recommendedName>
        <fullName evidence="9">GTPase activating protein</fullName>
    </recommendedName>
</protein>
<dbReference type="GO" id="GO:0005737">
    <property type="term" value="C:cytoplasm"/>
    <property type="evidence" value="ECO:0007669"/>
    <property type="project" value="TreeGrafter"/>
</dbReference>
<reference evidence="7" key="1">
    <citation type="journal article" date="2021" name="New Phytol.">
        <title>Evolutionary innovations through gain and loss of genes in the ectomycorrhizal Boletales.</title>
        <authorList>
            <person name="Wu G."/>
            <person name="Miyauchi S."/>
            <person name="Morin E."/>
            <person name="Kuo A."/>
            <person name="Drula E."/>
            <person name="Varga T."/>
            <person name="Kohler A."/>
            <person name="Feng B."/>
            <person name="Cao Y."/>
            <person name="Lipzen A."/>
            <person name="Daum C."/>
            <person name="Hundley H."/>
            <person name="Pangilinan J."/>
            <person name="Johnson J."/>
            <person name="Barry K."/>
            <person name="LaButti K."/>
            <person name="Ng V."/>
            <person name="Ahrendt S."/>
            <person name="Min B."/>
            <person name="Choi I.G."/>
            <person name="Park H."/>
            <person name="Plett J.M."/>
            <person name="Magnuson J."/>
            <person name="Spatafora J.W."/>
            <person name="Nagy L.G."/>
            <person name="Henrissat B."/>
            <person name="Grigoriev I.V."/>
            <person name="Yang Z.L."/>
            <person name="Xu J."/>
            <person name="Martin F.M."/>
        </authorList>
    </citation>
    <scope>NUCLEOTIDE SEQUENCE</scope>
    <source>
        <strain evidence="7">KKN 215</strain>
    </source>
</reference>
<feature type="domain" description="Rho-GAP" evidence="5">
    <location>
        <begin position="463"/>
        <end position="658"/>
    </location>
</feature>
<dbReference type="SUPFAM" id="SSF48350">
    <property type="entry name" value="GTPase activation domain, GAP"/>
    <property type="match status" value="1"/>
</dbReference>
<dbReference type="PROSITE" id="PS51741">
    <property type="entry name" value="F_BAR"/>
    <property type="match status" value="1"/>
</dbReference>
<dbReference type="InterPro" id="IPR000198">
    <property type="entry name" value="RhoGAP_dom"/>
</dbReference>
<feature type="region of interest" description="Disordered" evidence="4">
    <location>
        <begin position="417"/>
        <end position="457"/>
    </location>
</feature>
<feature type="coiled-coil region" evidence="3">
    <location>
        <begin position="195"/>
        <end position="233"/>
    </location>
</feature>
<dbReference type="OrthoDB" id="79452at2759"/>
<dbReference type="Pfam" id="PF00611">
    <property type="entry name" value="FCH"/>
    <property type="match status" value="1"/>
</dbReference>
<dbReference type="Proteomes" id="UP000813824">
    <property type="component" value="Unassembled WGS sequence"/>
</dbReference>
<comment type="caution">
    <text evidence="7">The sequence shown here is derived from an EMBL/GenBank/DDBJ whole genome shotgun (WGS) entry which is preliminary data.</text>
</comment>
<keyword evidence="2 3" id="KW-0175">Coiled coil</keyword>
<evidence type="ECO:0000256" key="2">
    <source>
        <dbReference type="PROSITE-ProRule" id="PRU01077"/>
    </source>
</evidence>
<evidence type="ECO:0000256" key="3">
    <source>
        <dbReference type="SAM" id="Coils"/>
    </source>
</evidence>
<feature type="compositionally biased region" description="Polar residues" evidence="4">
    <location>
        <begin position="54"/>
        <end position="78"/>
    </location>
</feature>
<dbReference type="SMART" id="SM00324">
    <property type="entry name" value="RhoGAP"/>
    <property type="match status" value="1"/>
</dbReference>
<evidence type="ECO:0000259" key="5">
    <source>
        <dbReference type="PROSITE" id="PS50238"/>
    </source>
</evidence>